<dbReference type="SUPFAM" id="SSF100950">
    <property type="entry name" value="NagB/RpiA/CoA transferase-like"/>
    <property type="match status" value="1"/>
</dbReference>
<dbReference type="InterPro" id="IPR037171">
    <property type="entry name" value="NagB/RpiA_transferase-like"/>
</dbReference>
<evidence type="ECO:0000256" key="1">
    <source>
        <dbReference type="ARBA" id="ARBA00010638"/>
    </source>
</evidence>
<evidence type="ECO:0000313" key="5">
    <source>
        <dbReference type="EMBL" id="BDC98229.1"/>
    </source>
</evidence>
<dbReference type="PANTHER" id="PTHR23407">
    <property type="entry name" value="ATPASE INHIBITOR/5-FORMYLTETRAHYDROFOLATE CYCLO-LIGASE"/>
    <property type="match status" value="1"/>
</dbReference>
<dbReference type="Pfam" id="PF01812">
    <property type="entry name" value="5-FTHF_cyc-lig"/>
    <property type="match status" value="1"/>
</dbReference>
<keyword evidence="6" id="KW-1185">Reference proteome</keyword>
<dbReference type="NCBIfam" id="TIGR02727">
    <property type="entry name" value="MTHFS_bact"/>
    <property type="match status" value="1"/>
</dbReference>
<evidence type="ECO:0000256" key="3">
    <source>
        <dbReference type="ARBA" id="ARBA00022840"/>
    </source>
</evidence>
<dbReference type="EC" id="6.3.3.2" evidence="4"/>
<dbReference type="InterPro" id="IPR002698">
    <property type="entry name" value="FTHF_cligase"/>
</dbReference>
<organism evidence="5 6">
    <name type="scientific">Persicobacter psychrovividus</name>
    <dbReference type="NCBI Taxonomy" id="387638"/>
    <lineage>
        <taxon>Bacteria</taxon>
        <taxon>Pseudomonadati</taxon>
        <taxon>Bacteroidota</taxon>
        <taxon>Cytophagia</taxon>
        <taxon>Cytophagales</taxon>
        <taxon>Persicobacteraceae</taxon>
        <taxon>Persicobacter</taxon>
    </lineage>
</organism>
<comment type="catalytic activity">
    <reaction evidence="4">
        <text>(6S)-5-formyl-5,6,7,8-tetrahydrofolate + ATP = (6R)-5,10-methenyltetrahydrofolate + ADP + phosphate</text>
        <dbReference type="Rhea" id="RHEA:10488"/>
        <dbReference type="ChEBI" id="CHEBI:30616"/>
        <dbReference type="ChEBI" id="CHEBI:43474"/>
        <dbReference type="ChEBI" id="CHEBI:57455"/>
        <dbReference type="ChEBI" id="CHEBI:57457"/>
        <dbReference type="ChEBI" id="CHEBI:456216"/>
        <dbReference type="EC" id="6.3.3.2"/>
    </reaction>
</comment>
<dbReference type="InterPro" id="IPR024185">
    <property type="entry name" value="FTHF_cligase-like_sf"/>
</dbReference>
<accession>A0ABN6L556</accession>
<keyword evidence="2 4" id="KW-0547">Nucleotide-binding</keyword>
<keyword evidence="3 4" id="KW-0067">ATP-binding</keyword>
<gene>
    <name evidence="5" type="primary">ygfA</name>
    <name evidence="5" type="ORF">PEPS_05100</name>
</gene>
<dbReference type="PANTHER" id="PTHR23407:SF1">
    <property type="entry name" value="5-FORMYLTETRAHYDROFOLATE CYCLO-LIGASE"/>
    <property type="match status" value="1"/>
</dbReference>
<keyword evidence="4" id="KW-0460">Magnesium</keyword>
<dbReference type="PIRSF" id="PIRSF006806">
    <property type="entry name" value="FTHF_cligase"/>
    <property type="match status" value="1"/>
</dbReference>
<proteinExistence type="inferred from homology"/>
<evidence type="ECO:0000256" key="4">
    <source>
        <dbReference type="RuleBase" id="RU361279"/>
    </source>
</evidence>
<evidence type="ECO:0000256" key="2">
    <source>
        <dbReference type="ARBA" id="ARBA00022741"/>
    </source>
</evidence>
<comment type="similarity">
    <text evidence="1 4">Belongs to the 5-formyltetrahydrofolate cyclo-ligase family.</text>
</comment>
<dbReference type="Gene3D" id="3.40.50.10420">
    <property type="entry name" value="NagB/RpiA/CoA transferase-like"/>
    <property type="match status" value="1"/>
</dbReference>
<dbReference type="RefSeq" id="WP_338397554.1">
    <property type="nucleotide sequence ID" value="NZ_AP025292.1"/>
</dbReference>
<reference evidence="5 6" key="1">
    <citation type="submission" date="2021-12" db="EMBL/GenBank/DDBJ databases">
        <title>Genome sequencing of bacteria with rrn-lacking chromosome and rrn-plasmid.</title>
        <authorList>
            <person name="Anda M."/>
            <person name="Iwasaki W."/>
        </authorList>
    </citation>
    <scope>NUCLEOTIDE SEQUENCE [LARGE SCALE GENOMIC DNA]</scope>
    <source>
        <strain evidence="5 6">NBRC 101262</strain>
    </source>
</reference>
<dbReference type="Proteomes" id="UP001354989">
    <property type="component" value="Chromosome"/>
</dbReference>
<sequence length="193" mass="22451">MLKKNLRAVYKNKRKALTEEEFTIANTRLTAQFKATINLEKVKKAHCYLPIIRHREIDTWPIIEYLQAQGIAVVIPKSDFSNCSMRHFLLKQEQLKENEWGILEPTEEAREIQPKELDIVIVPLLAFDQQGYRVGYGKGFYDRFLNECNPNIMKIGLSLFLPVENIEDINPFDEPLDQIICPNQIIIPTPKKP</sequence>
<dbReference type="EMBL" id="AP025292">
    <property type="protein sequence ID" value="BDC98229.1"/>
    <property type="molecule type" value="Genomic_DNA"/>
</dbReference>
<evidence type="ECO:0000313" key="6">
    <source>
        <dbReference type="Proteomes" id="UP001354989"/>
    </source>
</evidence>
<keyword evidence="4" id="KW-0479">Metal-binding</keyword>
<comment type="cofactor">
    <cofactor evidence="4">
        <name>Mg(2+)</name>
        <dbReference type="ChEBI" id="CHEBI:18420"/>
    </cofactor>
</comment>
<protein>
    <recommendedName>
        <fullName evidence="4">5-formyltetrahydrofolate cyclo-ligase</fullName>
        <ecNumber evidence="4">6.3.3.2</ecNumber>
    </recommendedName>
</protein>
<name>A0ABN6L556_9BACT</name>